<feature type="transmembrane region" description="Helical" evidence="6">
    <location>
        <begin position="7"/>
        <end position="26"/>
    </location>
</feature>
<dbReference type="AlphaFoldDB" id="A0A075WNU0"/>
<dbReference type="RefSeq" id="WP_231487516.1">
    <property type="nucleotide sequence ID" value="NZ_CP006577.1"/>
</dbReference>
<feature type="transmembrane region" description="Helical" evidence="6">
    <location>
        <begin position="225"/>
        <end position="248"/>
    </location>
</feature>
<keyword evidence="2" id="KW-1003">Cell membrane</keyword>
<evidence type="ECO:0000256" key="6">
    <source>
        <dbReference type="SAM" id="Phobius"/>
    </source>
</evidence>
<dbReference type="KEGG" id="afg:AFULGI_00025240"/>
<dbReference type="NCBIfam" id="TIGR00374">
    <property type="entry name" value="flippase-like domain"/>
    <property type="match status" value="1"/>
</dbReference>
<evidence type="ECO:0000256" key="5">
    <source>
        <dbReference type="ARBA" id="ARBA00023136"/>
    </source>
</evidence>
<feature type="transmembrane region" description="Helical" evidence="6">
    <location>
        <begin position="254"/>
        <end position="274"/>
    </location>
</feature>
<evidence type="ECO:0000256" key="1">
    <source>
        <dbReference type="ARBA" id="ARBA00004651"/>
    </source>
</evidence>
<feature type="transmembrane region" description="Helical" evidence="6">
    <location>
        <begin position="151"/>
        <end position="170"/>
    </location>
</feature>
<evidence type="ECO:0000256" key="4">
    <source>
        <dbReference type="ARBA" id="ARBA00022989"/>
    </source>
</evidence>
<dbReference type="GO" id="GO:0005886">
    <property type="term" value="C:plasma membrane"/>
    <property type="evidence" value="ECO:0007669"/>
    <property type="project" value="UniProtKB-SubCell"/>
</dbReference>
<dbReference type="InterPro" id="IPR022791">
    <property type="entry name" value="L-PG_synthase/AglD"/>
</dbReference>
<keyword evidence="4 6" id="KW-1133">Transmembrane helix</keyword>
<proteinExistence type="predicted"/>
<dbReference type="GeneID" id="24795993"/>
<evidence type="ECO:0000313" key="7">
    <source>
        <dbReference type="EMBL" id="AIG99238.1"/>
    </source>
</evidence>
<feature type="transmembrane region" description="Helical" evidence="6">
    <location>
        <begin position="286"/>
        <end position="304"/>
    </location>
</feature>
<dbReference type="Proteomes" id="UP000028501">
    <property type="component" value="Chromosome"/>
</dbReference>
<accession>A0A075WNU0</accession>
<comment type="subcellular location">
    <subcellularLocation>
        <location evidence="1">Cell membrane</location>
        <topology evidence="1">Multi-pass membrane protein</topology>
    </subcellularLocation>
</comment>
<dbReference type="HOGENOM" id="CLU_039146_1_0_2"/>
<feature type="transmembrane region" description="Helical" evidence="6">
    <location>
        <begin position="128"/>
        <end position="145"/>
    </location>
</feature>
<feature type="transmembrane region" description="Helical" evidence="6">
    <location>
        <begin position="38"/>
        <end position="59"/>
    </location>
</feature>
<protein>
    <recommendedName>
        <fullName evidence="9">Integral membrane protein</fullName>
    </recommendedName>
</protein>
<sequence length="336" mass="37774">MSSTLRAAVIGILVSIAVTAIIFKYTESELTWSVIKRANWLLLIVAFLLQVSFWLLWALRMKLLSNYLGYRISFFHSLEITMASMFTASITPSSAGGEPVRVKMLSDRGVEVGTSAFIVLAERILDSMYFSTALPVFLIVTGFSTSFGFKIAIIFITLLLVFLYILYRIFRNESSIDKFAQLLYKAVRKFNEKKAEKYSSTFSRELRRFREATIKMLSDSPSGILVLYLVTLVMWSASFAIPSVILVALGYDAYFLYSYTAQLIIVIVSLVPLTPGSSGIAEVSMAYLYSNFVPTNVLGVLVGLWRLITYHTNIFFGAISVNYSLIKSKFVKNQLT</sequence>
<dbReference type="Pfam" id="PF03706">
    <property type="entry name" value="LPG_synthase_TM"/>
    <property type="match status" value="1"/>
</dbReference>
<reference evidence="7 8" key="1">
    <citation type="submission" date="2013-07" db="EMBL/GenBank/DDBJ databases">
        <title>Genome of Archaeoglobus fulgidus.</title>
        <authorList>
            <person name="Fiebig A."/>
            <person name="Birkeland N.-K."/>
        </authorList>
    </citation>
    <scope>NUCLEOTIDE SEQUENCE [LARGE SCALE GENOMIC DNA]</scope>
    <source>
        <strain evidence="7 8">DSM 8774</strain>
    </source>
</reference>
<keyword evidence="3 6" id="KW-0812">Transmembrane</keyword>
<gene>
    <name evidence="7" type="ORF">AFULGI_00025240</name>
</gene>
<evidence type="ECO:0000256" key="2">
    <source>
        <dbReference type="ARBA" id="ARBA00022475"/>
    </source>
</evidence>
<dbReference type="PANTHER" id="PTHR37693">
    <property type="entry name" value="PHOSPHATIDYLGLYCEROL LYSYLTRANSFERASE"/>
    <property type="match status" value="1"/>
</dbReference>
<evidence type="ECO:0000256" key="3">
    <source>
        <dbReference type="ARBA" id="ARBA00022692"/>
    </source>
</evidence>
<dbReference type="PANTHER" id="PTHR37693:SF1">
    <property type="entry name" value="INTEGRAL MEMBRANE PROTEIN"/>
    <property type="match status" value="1"/>
</dbReference>
<organism evidence="7 8">
    <name type="scientific">Archaeoglobus fulgidus DSM 8774</name>
    <dbReference type="NCBI Taxonomy" id="1344584"/>
    <lineage>
        <taxon>Archaea</taxon>
        <taxon>Methanobacteriati</taxon>
        <taxon>Methanobacteriota</taxon>
        <taxon>Archaeoglobi</taxon>
        <taxon>Archaeoglobales</taxon>
        <taxon>Archaeoglobaceae</taxon>
        <taxon>Archaeoglobus</taxon>
    </lineage>
</organism>
<name>A0A075WNU0_ARCFL</name>
<evidence type="ECO:0008006" key="9">
    <source>
        <dbReference type="Google" id="ProtNLM"/>
    </source>
</evidence>
<keyword evidence="5 6" id="KW-0472">Membrane</keyword>
<evidence type="ECO:0000313" key="8">
    <source>
        <dbReference type="Proteomes" id="UP000028501"/>
    </source>
</evidence>
<dbReference type="EMBL" id="CP006577">
    <property type="protein sequence ID" value="AIG99238.1"/>
    <property type="molecule type" value="Genomic_DNA"/>
</dbReference>